<proteinExistence type="predicted"/>
<protein>
    <submittedName>
        <fullName evidence="2">Uncharacterized protein</fullName>
    </submittedName>
</protein>
<gene>
    <name evidence="2" type="ORF">IDJ76_17025</name>
</gene>
<feature type="transmembrane region" description="Helical" evidence="1">
    <location>
        <begin position="34"/>
        <end position="52"/>
    </location>
</feature>
<evidence type="ECO:0000313" key="2">
    <source>
        <dbReference type="EMBL" id="MBD1394813.1"/>
    </source>
</evidence>
<evidence type="ECO:0000313" key="3">
    <source>
        <dbReference type="Proteomes" id="UP000619078"/>
    </source>
</evidence>
<dbReference type="AlphaFoldDB" id="A0A926NZJ0"/>
<feature type="transmembrane region" description="Helical" evidence="1">
    <location>
        <begin position="6"/>
        <end position="22"/>
    </location>
</feature>
<organism evidence="2 3">
    <name type="scientific">Mucilaginibacter glaciei</name>
    <dbReference type="NCBI Taxonomy" id="2772109"/>
    <lineage>
        <taxon>Bacteria</taxon>
        <taxon>Pseudomonadati</taxon>
        <taxon>Bacteroidota</taxon>
        <taxon>Sphingobacteriia</taxon>
        <taxon>Sphingobacteriales</taxon>
        <taxon>Sphingobacteriaceae</taxon>
        <taxon>Mucilaginibacter</taxon>
    </lineage>
</organism>
<keyword evidence="1" id="KW-1133">Transmembrane helix</keyword>
<keyword evidence="1" id="KW-0472">Membrane</keyword>
<accession>A0A926NZJ0</accession>
<comment type="caution">
    <text evidence="2">The sequence shown here is derived from an EMBL/GenBank/DDBJ whole genome shotgun (WGS) entry which is preliminary data.</text>
</comment>
<reference evidence="2" key="1">
    <citation type="submission" date="2020-09" db="EMBL/GenBank/DDBJ databases">
        <title>Novel species of Mucilaginibacter isolated from a glacier on the Tibetan Plateau.</title>
        <authorList>
            <person name="Liu Q."/>
            <person name="Xin Y.-H."/>
        </authorList>
    </citation>
    <scope>NUCLEOTIDE SEQUENCE</scope>
    <source>
        <strain evidence="2">ZB1P21</strain>
    </source>
</reference>
<dbReference type="EMBL" id="JACWMX010000007">
    <property type="protein sequence ID" value="MBD1394813.1"/>
    <property type="molecule type" value="Genomic_DNA"/>
</dbReference>
<name>A0A926NZJ0_9SPHI</name>
<dbReference type="RefSeq" id="WP_191164792.1">
    <property type="nucleotide sequence ID" value="NZ_JACWMX010000007.1"/>
</dbReference>
<dbReference type="Proteomes" id="UP000619078">
    <property type="component" value="Unassembled WGS sequence"/>
</dbReference>
<keyword evidence="1" id="KW-0812">Transmembrane</keyword>
<evidence type="ECO:0000256" key="1">
    <source>
        <dbReference type="SAM" id="Phobius"/>
    </source>
</evidence>
<sequence>MRIFAAPIMAIIFLGWVFYIAFITKTIKKHKNEVFAGFFFMAIWAVIIGLIFI</sequence>
<keyword evidence="3" id="KW-1185">Reference proteome</keyword>